<dbReference type="SUPFAM" id="SSF51735">
    <property type="entry name" value="NAD(P)-binding Rossmann-fold domains"/>
    <property type="match status" value="1"/>
</dbReference>
<dbReference type="CDD" id="cd05237">
    <property type="entry name" value="UDP_invert_4-6DH_SDR_e"/>
    <property type="match status" value="1"/>
</dbReference>
<keyword evidence="4" id="KW-1185">Reference proteome</keyword>
<comment type="caution">
    <text evidence="3">The sequence shown here is derived from an EMBL/GenBank/DDBJ whole genome shotgun (WGS) entry which is preliminary data.</text>
</comment>
<sequence length="367" mass="42046">MYNAAHKYQIICDRIDIGSNMDIKNLLYNQIILITGGGGSIGKELCKKIIQYNPKKIIVFDVNELSLFTMSNDFSEEIEKDIITLTLGSVLDYKLIEHIFQKYQPNIIIHAAAYKHVPIAEKNPSEAIKCNVLGTLNMLNAAIAFSIKHFIYLSSDKAVNPSSVMGVTKRIGEILVKYFNSLTSSYYTIVRFGNVFQSSGSVSEIFIEQLFAKKKITITHPDMKRYFMSISDAVSLILSSAVLYNEGDLFLCDMKQSVRITDLAKEIIKMLGIDYHEVEIQYTSVREGESLFEELCYSTEILRKSSIENIYICESQEDCHNILERVYDLLQHLYAEDLLDYIRRIVPQYQIEKKPNSKKRNEEAVNE</sequence>
<accession>A0A4R1QXA8</accession>
<dbReference type="InterPro" id="IPR036291">
    <property type="entry name" value="NAD(P)-bd_dom_sf"/>
</dbReference>
<dbReference type="PANTHER" id="PTHR43318:SF1">
    <property type="entry name" value="POLYSACCHARIDE BIOSYNTHESIS PROTEIN EPSC-RELATED"/>
    <property type="match status" value="1"/>
</dbReference>
<dbReference type="PANTHER" id="PTHR43318">
    <property type="entry name" value="UDP-N-ACETYLGLUCOSAMINE 4,6-DEHYDRATASE"/>
    <property type="match status" value="1"/>
</dbReference>
<comment type="similarity">
    <text evidence="1">Belongs to the polysaccharide synthase family.</text>
</comment>
<proteinExistence type="inferred from homology"/>
<dbReference type="RefSeq" id="WP_051869254.1">
    <property type="nucleotide sequence ID" value="NZ_JPNB01000001.1"/>
</dbReference>
<gene>
    <name evidence="3" type="ORF">EDD76_11221</name>
</gene>
<reference evidence="3 4" key="1">
    <citation type="submission" date="2019-03" db="EMBL/GenBank/DDBJ databases">
        <title>Genomic Encyclopedia of Type Strains, Phase IV (KMG-IV): sequencing the most valuable type-strain genomes for metagenomic binning, comparative biology and taxonomic classification.</title>
        <authorList>
            <person name="Goeker M."/>
        </authorList>
    </citation>
    <scope>NUCLEOTIDE SEQUENCE [LARGE SCALE GENOMIC DNA]</scope>
    <source>
        <strain evidence="3 4">DSM 100556</strain>
    </source>
</reference>
<dbReference type="Proteomes" id="UP000295718">
    <property type="component" value="Unassembled WGS sequence"/>
</dbReference>
<dbReference type="InterPro" id="IPR051203">
    <property type="entry name" value="Polysaccharide_Synthase-Rel"/>
</dbReference>
<name>A0A4R1QXA8_9FIRM</name>
<dbReference type="OrthoDB" id="9803111at2"/>
<evidence type="ECO:0000259" key="2">
    <source>
        <dbReference type="Pfam" id="PF02719"/>
    </source>
</evidence>
<protein>
    <submittedName>
        <fullName evidence="3">Polysaccharide biosynthesis protein</fullName>
    </submittedName>
</protein>
<dbReference type="EMBL" id="SLUO01000012">
    <property type="protein sequence ID" value="TCL56194.1"/>
    <property type="molecule type" value="Genomic_DNA"/>
</dbReference>
<dbReference type="InterPro" id="IPR003869">
    <property type="entry name" value="Polysac_CapD-like"/>
</dbReference>
<feature type="domain" description="Polysaccharide biosynthesis protein CapD-like" evidence="2">
    <location>
        <begin position="32"/>
        <end position="313"/>
    </location>
</feature>
<evidence type="ECO:0000313" key="3">
    <source>
        <dbReference type="EMBL" id="TCL56194.1"/>
    </source>
</evidence>
<dbReference type="Gene3D" id="3.40.50.720">
    <property type="entry name" value="NAD(P)-binding Rossmann-like Domain"/>
    <property type="match status" value="1"/>
</dbReference>
<evidence type="ECO:0000313" key="4">
    <source>
        <dbReference type="Proteomes" id="UP000295718"/>
    </source>
</evidence>
<evidence type="ECO:0000256" key="1">
    <source>
        <dbReference type="ARBA" id="ARBA00007430"/>
    </source>
</evidence>
<dbReference type="STRING" id="1469948.GCA_000732725_00567"/>
<organism evidence="3 4">
    <name type="scientific">Kineothrix alysoides</name>
    <dbReference type="NCBI Taxonomy" id="1469948"/>
    <lineage>
        <taxon>Bacteria</taxon>
        <taxon>Bacillati</taxon>
        <taxon>Bacillota</taxon>
        <taxon>Clostridia</taxon>
        <taxon>Lachnospirales</taxon>
        <taxon>Lachnospiraceae</taxon>
        <taxon>Kineothrix</taxon>
    </lineage>
</organism>
<dbReference type="Pfam" id="PF02719">
    <property type="entry name" value="Polysacc_synt_2"/>
    <property type="match status" value="1"/>
</dbReference>
<dbReference type="AlphaFoldDB" id="A0A4R1QXA8"/>